<dbReference type="PANTHER" id="PTHR38826:SF5">
    <property type="entry name" value="RIBONUCLEASE VAPC13"/>
    <property type="match status" value="1"/>
</dbReference>
<dbReference type="PaxDb" id="593117-TGAM_1918"/>
<dbReference type="GeneID" id="7988322"/>
<accession>C5A201</accession>
<dbReference type="Gene3D" id="3.40.50.1010">
    <property type="entry name" value="5'-nuclease"/>
    <property type="match status" value="1"/>
</dbReference>
<evidence type="ECO:0000259" key="1">
    <source>
        <dbReference type="Pfam" id="PF01850"/>
    </source>
</evidence>
<dbReference type="eggNOG" id="arCOG00713">
    <property type="taxonomic scope" value="Archaea"/>
</dbReference>
<dbReference type="Pfam" id="PF01850">
    <property type="entry name" value="PIN"/>
    <property type="match status" value="1"/>
</dbReference>
<dbReference type="EMBL" id="CP001398">
    <property type="protein sequence ID" value="ACS34420.1"/>
    <property type="molecule type" value="Genomic_DNA"/>
</dbReference>
<dbReference type="Proteomes" id="UP000001488">
    <property type="component" value="Chromosome"/>
</dbReference>
<dbReference type="InterPro" id="IPR052106">
    <property type="entry name" value="PINc/VapC_TA"/>
</dbReference>
<organism evidence="2 3">
    <name type="scientific">Thermococcus gammatolerans (strain DSM 15229 / JCM 11827 / EJ3)</name>
    <dbReference type="NCBI Taxonomy" id="593117"/>
    <lineage>
        <taxon>Archaea</taxon>
        <taxon>Methanobacteriati</taxon>
        <taxon>Methanobacteriota</taxon>
        <taxon>Thermococci</taxon>
        <taxon>Thermococcales</taxon>
        <taxon>Thermococcaceae</taxon>
        <taxon>Thermococcus</taxon>
    </lineage>
</organism>
<dbReference type="InterPro" id="IPR002716">
    <property type="entry name" value="PIN_dom"/>
</dbReference>
<proteinExistence type="predicted"/>
<evidence type="ECO:0000313" key="3">
    <source>
        <dbReference type="Proteomes" id="UP000001488"/>
    </source>
</evidence>
<dbReference type="AlphaFoldDB" id="C5A201"/>
<dbReference type="SUPFAM" id="SSF88723">
    <property type="entry name" value="PIN domain-like"/>
    <property type="match status" value="1"/>
</dbReference>
<dbReference type="CDD" id="cd09854">
    <property type="entry name" value="PIN_VapC-like"/>
    <property type="match status" value="1"/>
</dbReference>
<dbReference type="HOGENOM" id="CLU_160447_0_0_2"/>
<dbReference type="InterPro" id="IPR029060">
    <property type="entry name" value="PIN-like_dom_sf"/>
</dbReference>
<dbReference type="RefSeq" id="WP_015859526.1">
    <property type="nucleotide sequence ID" value="NC_012804.1"/>
</dbReference>
<gene>
    <name evidence="2" type="ordered locus">TGAM_1918</name>
</gene>
<sequence length="121" mass="14197">MNVYVDVNVLYYFLTANEEFGERARDLLERYSGNVMTSALTVWQLYILFRRQKTKLNITDILLDLGIEVVPLTMEILRNAERCKKLDFDDAIHYATMKAHGITTILSNDRDFDKVDVKRIF</sequence>
<name>C5A201_THEGJ</name>
<reference evidence="2 3" key="1">
    <citation type="journal article" date="2007" name="Genome Biol.">
        <title>Genome analysis and genome-wide proteomics of Thermococcus gammatolerans, the most radioresistant organism known amongst the Archaea.</title>
        <authorList>
            <person name="Zivanovic Y."/>
            <person name="Armengaud J."/>
            <person name="Lagorce A."/>
            <person name="Leplat C."/>
            <person name="Guerin P."/>
            <person name="Dutertre M."/>
            <person name="Anthouard V."/>
            <person name="Forterre P."/>
            <person name="Wincker P."/>
            <person name="Confalonieri F."/>
        </authorList>
    </citation>
    <scope>NUCLEOTIDE SEQUENCE [LARGE SCALE GENOMIC DNA]</scope>
    <source>
        <strain evidence="3">DSM 15229 / JCM 11827 / EJ3</strain>
    </source>
</reference>
<dbReference type="STRING" id="593117.TGAM_1918"/>
<dbReference type="PANTHER" id="PTHR38826">
    <property type="entry name" value="RIBONUCLEASE VAPC13"/>
    <property type="match status" value="1"/>
</dbReference>
<dbReference type="KEGG" id="tga:TGAM_1918"/>
<dbReference type="PATRIC" id="fig|593117.10.peg.1928"/>
<evidence type="ECO:0000313" key="2">
    <source>
        <dbReference type="EMBL" id="ACS34420.1"/>
    </source>
</evidence>
<keyword evidence="3" id="KW-1185">Reference proteome</keyword>
<dbReference type="OrthoDB" id="41298at2157"/>
<protein>
    <submittedName>
        <fullName evidence="2">Nucleotide binding protein, putative, containing PIN domain</fullName>
    </submittedName>
</protein>
<feature type="domain" description="PIN" evidence="1">
    <location>
        <begin position="3"/>
        <end position="117"/>
    </location>
</feature>